<evidence type="ECO:0000256" key="4">
    <source>
        <dbReference type="ARBA" id="ARBA00022833"/>
    </source>
</evidence>
<evidence type="ECO:0000256" key="2">
    <source>
        <dbReference type="ARBA" id="ARBA00022737"/>
    </source>
</evidence>
<evidence type="ECO:0000256" key="1">
    <source>
        <dbReference type="ARBA" id="ARBA00022723"/>
    </source>
</evidence>
<keyword evidence="4" id="KW-0862">Zinc</keyword>
<dbReference type="GO" id="GO:0008270">
    <property type="term" value="F:zinc ion binding"/>
    <property type="evidence" value="ECO:0007669"/>
    <property type="project" value="UniProtKB-KW"/>
</dbReference>
<proteinExistence type="predicted"/>
<evidence type="ECO:0000256" key="3">
    <source>
        <dbReference type="ARBA" id="ARBA00022771"/>
    </source>
</evidence>
<feature type="domain" description="C2H2-type" evidence="7">
    <location>
        <begin position="10"/>
        <end position="38"/>
    </location>
</feature>
<feature type="compositionally biased region" description="Basic and acidic residues" evidence="6">
    <location>
        <begin position="997"/>
        <end position="1007"/>
    </location>
</feature>
<feature type="domain" description="C2H2-type" evidence="7">
    <location>
        <begin position="681"/>
        <end position="709"/>
    </location>
</feature>
<feature type="region of interest" description="Disordered" evidence="6">
    <location>
        <begin position="1314"/>
        <end position="1441"/>
    </location>
</feature>
<dbReference type="PROSITE" id="PS50157">
    <property type="entry name" value="ZINC_FINGER_C2H2_2"/>
    <property type="match status" value="3"/>
</dbReference>
<feature type="region of interest" description="Disordered" evidence="6">
    <location>
        <begin position="997"/>
        <end position="1034"/>
    </location>
</feature>
<protein>
    <recommendedName>
        <fullName evidence="7">C2H2-type domain-containing protein</fullName>
    </recommendedName>
</protein>
<dbReference type="EMBL" id="CAJVCH010032699">
    <property type="protein sequence ID" value="CAG7712463.1"/>
    <property type="molecule type" value="Genomic_DNA"/>
</dbReference>
<evidence type="ECO:0000313" key="9">
    <source>
        <dbReference type="Proteomes" id="UP000708208"/>
    </source>
</evidence>
<feature type="non-terminal residue" evidence="8">
    <location>
        <position position="1"/>
    </location>
</feature>
<dbReference type="SMART" id="SM00355">
    <property type="entry name" value="ZnF_C2H2"/>
    <property type="match status" value="8"/>
</dbReference>
<feature type="compositionally biased region" description="Low complexity" evidence="6">
    <location>
        <begin position="1583"/>
        <end position="1593"/>
    </location>
</feature>
<dbReference type="InterPro" id="IPR013087">
    <property type="entry name" value="Znf_C2H2_type"/>
</dbReference>
<name>A0A8J2J9Y6_9HEXA</name>
<feature type="compositionally biased region" description="Polar residues" evidence="6">
    <location>
        <begin position="1456"/>
        <end position="1468"/>
    </location>
</feature>
<feature type="domain" description="C2H2-type" evidence="7">
    <location>
        <begin position="821"/>
        <end position="843"/>
    </location>
</feature>
<feature type="compositionally biased region" description="Polar residues" evidence="6">
    <location>
        <begin position="1670"/>
        <end position="1681"/>
    </location>
</feature>
<gene>
    <name evidence="8" type="ORF">AFUS01_LOCUS5155</name>
</gene>
<dbReference type="PANTHER" id="PTHR24379:SF121">
    <property type="entry name" value="C2H2-TYPE DOMAIN-CONTAINING PROTEIN"/>
    <property type="match status" value="1"/>
</dbReference>
<evidence type="ECO:0000313" key="8">
    <source>
        <dbReference type="EMBL" id="CAG7712463.1"/>
    </source>
</evidence>
<feature type="region of interest" description="Disordered" evidence="6">
    <location>
        <begin position="1237"/>
        <end position="1299"/>
    </location>
</feature>
<feature type="compositionally biased region" description="Polar residues" evidence="6">
    <location>
        <begin position="1399"/>
        <end position="1423"/>
    </location>
</feature>
<reference evidence="8" key="1">
    <citation type="submission" date="2021-06" db="EMBL/GenBank/DDBJ databases">
        <authorList>
            <person name="Hodson N. C."/>
            <person name="Mongue J. A."/>
            <person name="Jaron S. K."/>
        </authorList>
    </citation>
    <scope>NUCLEOTIDE SEQUENCE</scope>
</reference>
<keyword evidence="3 5" id="KW-0863">Zinc-finger</keyword>
<evidence type="ECO:0000256" key="5">
    <source>
        <dbReference type="PROSITE-ProRule" id="PRU00042"/>
    </source>
</evidence>
<feature type="compositionally biased region" description="Low complexity" evidence="6">
    <location>
        <begin position="1629"/>
        <end position="1645"/>
    </location>
</feature>
<keyword evidence="9" id="KW-1185">Reference proteome</keyword>
<dbReference type="PANTHER" id="PTHR24379">
    <property type="entry name" value="KRAB AND ZINC FINGER DOMAIN-CONTAINING"/>
    <property type="match status" value="1"/>
</dbReference>
<feature type="region of interest" description="Disordered" evidence="6">
    <location>
        <begin position="310"/>
        <end position="363"/>
    </location>
</feature>
<comment type="caution">
    <text evidence="8">The sequence shown here is derived from an EMBL/GenBank/DDBJ whole genome shotgun (WGS) entry which is preliminary data.</text>
</comment>
<evidence type="ECO:0000256" key="6">
    <source>
        <dbReference type="SAM" id="MobiDB-lite"/>
    </source>
</evidence>
<feature type="compositionally biased region" description="Polar residues" evidence="6">
    <location>
        <begin position="1362"/>
        <end position="1377"/>
    </location>
</feature>
<feature type="compositionally biased region" description="Low complexity" evidence="6">
    <location>
        <begin position="1351"/>
        <end position="1361"/>
    </location>
</feature>
<feature type="compositionally biased region" description="Polar residues" evidence="6">
    <location>
        <begin position="1505"/>
        <end position="1514"/>
    </location>
</feature>
<keyword evidence="1" id="KW-0479">Metal-binding</keyword>
<keyword evidence="2" id="KW-0677">Repeat</keyword>
<accession>A0A8J2J9Y6</accession>
<feature type="compositionally biased region" description="Basic and acidic residues" evidence="6">
    <location>
        <begin position="1237"/>
        <end position="1252"/>
    </location>
</feature>
<sequence length="1713" mass="190152">MDSPVHMLWFVCKFCKRAFACQDKLIEHKNDAHADEIRREKRKSRRSKTHRREHKIKTELDVKIPDDDKSRCQDSGVEQVTGEEPNVPLQEVDNEIQVQSVSLEEGPASPVSLEVDIIDSSQLDCETVPEVSTVTAGSKHGFEDYDDSRVCVLLTCLTPGEVETLRKPAPPPEPIVVEESQGNCIKNKPPKRVGRGRSVRKDRRKIKRLKSLKCEAPRIQPRRSSVQPIYTHRFLIQSVQNDEDLKPSLRAGLRTNRASKFSNLNFDILPGDSMCTKSLKEVLSDETHVVAADAREKLIPTVDVFAHQAEDSPEVESNIGGSSEVVSLPEANGPQPTVSPKEPFRGNDTPVNPGQSGKDVAQQPLSSSSFSCTKCFQKFSSYDTKQGHEVQCLLFHCKFCKVLCLDRPSLVFHEVLKHSVELEKINNLKLLGSQNNSKSNHVANISNTSQVDTVNVACISEDHDREGIAARVTETSLSEIDISMDEVVEGEQPQLEVCVSNREGSPSGKHGLHSNIEHNEPINNIKQIQAIGSIENAQTFNGDIPQHLSSVNSHQQNDSQDMIDMEHTTIDPDIVYISTEIPKEAKTSENTDNLLDISNYDDDLDEGFPQIIKIVSFATIMEPELSTEEDAGDIQVCSDSQPACFPVNSIELSKTTLAAAAINMPPVSILSAENEEDLDECMCEHCGKCFRNFKTLKRHCGIRHPILGPFECHNCKNFFQHRISLTKHGSNCSDSEKKIKNRMERIKAALKFKRKTILCKYRDYLILSSLEIKKVQNDRKRKRKMYKCKRCSKLFRKGNRTNKLLFAQHMSSVHRVSGTSYLCSDCGKSFGTPWSFRRHIIIHYPYNFNCGTCSKKFLNRWQLHQHTKRNLLEVATKCESCVTLCISKCQIKTHEQEHLASPVVASESNIATAVQTTEEAIENLCSTQNVRRSTRQAKKSAKAKEYQQLEKEIAEFKASDDQTLVERSVIIEERQEEWNDSVVRVTRSTQRNKYIKKNDDQAVEKPNKSKRYKTRSSSMMPSKEQPKVTPSCGPMTILIPSETILSTSKGEETPISEFGSPKILARFAASISDTRNPTNLDEETAEMPEFQMLMELDQETTSVSECATQKILEVEAPGTSRSETPKKLDREVADISDFQLLESEKDIDDVLECETLKNSEGEAAKIPDVESPTKVDVEVASLSECETQKILDGESTGTSRSEIPKKLDGEVAEISDFQILELEKEIDDVLECKTLKNSEGESAKIPDGESPKKLAGQVANLSDCDTQKSLDGESTGTFGSEGAKKSDGEVTDISDCQSPTKLLRNKSAALLIKETSSSPKRILRKSPRKPTAIGSIDIWARIPSEPVLKNSSRSAMNSSESPAKNCSKIQTSGNSTKTQKEENSKQIPPNCPGNILVKFSTNNPSEIVTKKSTGSSLKNSSVSPAKKCSKNPETDNCPKCPAKQSARLRAISNCAKTVNKSPVKNNVKIQVASDSSKSPVKSPAKKNKSENSGRRSRKDVMNVLRTPTRSNSSEIETKKSMRSSSKNPSKIPAKRSSENPEAVNGPKSPAKKSSRVRAINNAPKILTKSPAKNSAKIQVTNASSVSPVKNPVKVLKRENSGRASQNDAAKILRTPASSTSEFETERSTRSSSKTLSLSPTKMSSKNPHRDISPKKLSRSPKKKPELDESIQGSNHNIATRTTVIESAVTKRKLRYGRALFERLKDSSNSHGIG</sequence>
<feature type="compositionally biased region" description="Polar residues" evidence="6">
    <location>
        <begin position="1570"/>
        <end position="1582"/>
    </location>
</feature>
<dbReference type="Proteomes" id="UP000708208">
    <property type="component" value="Unassembled WGS sequence"/>
</dbReference>
<dbReference type="PROSITE" id="PS00028">
    <property type="entry name" value="ZINC_FINGER_C2H2_1"/>
    <property type="match status" value="3"/>
</dbReference>
<organism evidence="8 9">
    <name type="scientific">Allacma fusca</name>
    <dbReference type="NCBI Taxonomy" id="39272"/>
    <lineage>
        <taxon>Eukaryota</taxon>
        <taxon>Metazoa</taxon>
        <taxon>Ecdysozoa</taxon>
        <taxon>Arthropoda</taxon>
        <taxon>Hexapoda</taxon>
        <taxon>Collembola</taxon>
        <taxon>Symphypleona</taxon>
        <taxon>Sminthuridae</taxon>
        <taxon>Allacma</taxon>
    </lineage>
</organism>
<evidence type="ECO:0000259" key="7">
    <source>
        <dbReference type="PROSITE" id="PS50157"/>
    </source>
</evidence>
<feature type="compositionally biased region" description="Low complexity" evidence="6">
    <location>
        <begin position="1471"/>
        <end position="1482"/>
    </location>
</feature>
<feature type="region of interest" description="Disordered" evidence="6">
    <location>
        <begin position="1456"/>
        <end position="1681"/>
    </location>
</feature>